<protein>
    <submittedName>
        <fullName evidence="2">Uncharacterized protein</fullName>
    </submittedName>
</protein>
<gene>
    <name evidence="2" type="ORF">GCM10011487_11160</name>
</gene>
<dbReference type="InterPro" id="IPR010413">
    <property type="entry name" value="HutX-like"/>
</dbReference>
<organism evidence="2 3">
    <name type="scientific">Steroidobacter agaridevorans</name>
    <dbReference type="NCBI Taxonomy" id="2695856"/>
    <lineage>
        <taxon>Bacteria</taxon>
        <taxon>Pseudomonadati</taxon>
        <taxon>Pseudomonadota</taxon>
        <taxon>Gammaproteobacteria</taxon>
        <taxon>Steroidobacterales</taxon>
        <taxon>Steroidobacteraceae</taxon>
        <taxon>Steroidobacter</taxon>
    </lineage>
</organism>
<accession>A0A829Y8L8</accession>
<dbReference type="InterPro" id="IPR053733">
    <property type="entry name" value="Heme_Transport_Util_sf"/>
</dbReference>
<keyword evidence="1" id="KW-0732">Signal</keyword>
<dbReference type="Pfam" id="PF06228">
    <property type="entry name" value="ChuX_HutX"/>
    <property type="match status" value="1"/>
</dbReference>
<dbReference type="Gene3D" id="3.40.1570.10">
    <property type="entry name" value="HemS/ChuS/ChuX like domains"/>
    <property type="match status" value="1"/>
</dbReference>
<keyword evidence="3" id="KW-1185">Reference proteome</keyword>
<feature type="chain" id="PRO_5032709547" evidence="1">
    <location>
        <begin position="20"/>
        <end position="215"/>
    </location>
</feature>
<reference evidence="3" key="1">
    <citation type="submission" date="2020-01" db="EMBL/GenBank/DDBJ databases">
        <title>'Steroidobacter agaridevorans' sp. nov., agar-degrading bacteria isolated from rhizosphere soils.</title>
        <authorList>
            <person name="Ikenaga M."/>
            <person name="Kataoka M."/>
            <person name="Murouchi A."/>
            <person name="Katsuragi S."/>
            <person name="Sakai M."/>
        </authorList>
    </citation>
    <scope>NUCLEOTIDE SEQUENCE [LARGE SCALE GENOMIC DNA]</scope>
    <source>
        <strain evidence="3">YU21-B</strain>
    </source>
</reference>
<dbReference type="Proteomes" id="UP000445000">
    <property type="component" value="Unassembled WGS sequence"/>
</dbReference>
<evidence type="ECO:0000256" key="1">
    <source>
        <dbReference type="SAM" id="SignalP"/>
    </source>
</evidence>
<sequence length="215" mass="22575">MKTTPALLLLLGAVSLAHAEQAPVPCASAAQIAGVRDYFTNQRPGRPLPVPARAFNWPESVVASGLPVAQSFGVAATPELVRDVWKSIDAWGEKTSVKLVLSSGGQHTFAFPSLVPITQTQNANADLLDVYADGGNGVHTHISTPHVKAIYATDIPGKDAGQRTQAISFYNQDGSLALAVYAQIAGEKPDPAAIEGFKKTAAKIEALPRVCPPQS</sequence>
<proteinExistence type="predicted"/>
<evidence type="ECO:0000313" key="2">
    <source>
        <dbReference type="EMBL" id="GFE79116.1"/>
    </source>
</evidence>
<dbReference type="EMBL" id="BLJN01000001">
    <property type="protein sequence ID" value="GFE79116.1"/>
    <property type="molecule type" value="Genomic_DNA"/>
</dbReference>
<evidence type="ECO:0000313" key="3">
    <source>
        <dbReference type="Proteomes" id="UP000445000"/>
    </source>
</evidence>
<comment type="caution">
    <text evidence="2">The sequence shown here is derived from an EMBL/GenBank/DDBJ whole genome shotgun (WGS) entry which is preliminary data.</text>
</comment>
<dbReference type="RefSeq" id="WP_161810921.1">
    <property type="nucleotide sequence ID" value="NZ_BLJN01000001.1"/>
</dbReference>
<dbReference type="AlphaFoldDB" id="A0A829Y8L8"/>
<name>A0A829Y8L8_9GAMM</name>
<feature type="signal peptide" evidence="1">
    <location>
        <begin position="1"/>
        <end position="19"/>
    </location>
</feature>